<evidence type="ECO:0000313" key="2">
    <source>
        <dbReference type="EMBL" id="CAD8955195.1"/>
    </source>
</evidence>
<feature type="transmembrane region" description="Helical" evidence="1">
    <location>
        <begin position="52"/>
        <end position="71"/>
    </location>
</feature>
<evidence type="ECO:0000256" key="1">
    <source>
        <dbReference type="SAM" id="Phobius"/>
    </source>
</evidence>
<keyword evidence="1" id="KW-0812">Transmembrane</keyword>
<reference evidence="2" key="1">
    <citation type="submission" date="2021-01" db="EMBL/GenBank/DDBJ databases">
        <authorList>
            <person name="Corre E."/>
            <person name="Pelletier E."/>
            <person name="Niang G."/>
            <person name="Scheremetjew M."/>
            <person name="Finn R."/>
            <person name="Kale V."/>
            <person name="Holt S."/>
            <person name="Cochrane G."/>
            <person name="Meng A."/>
            <person name="Brown T."/>
            <person name="Cohen L."/>
        </authorList>
    </citation>
    <scope>NUCLEOTIDE SEQUENCE</scope>
    <source>
        <strain evidence="2">CCMP644</strain>
    </source>
</reference>
<gene>
    <name evidence="2" type="ORF">HAND00432_LOCUS9733</name>
</gene>
<sequence length="114" mass="12242">MIGGLRGVWAVAEEEEYEYEDLEGAVEAAADVLGKTIDAVSDSADAPDMVKLVAKAVVAVGVVLGLGILYIPPNIQTIETIEVNPGNAEEREKLIETIEKLTGEEFPDKKKKES</sequence>
<dbReference type="EMBL" id="HBFX01016159">
    <property type="protein sequence ID" value="CAD8955195.1"/>
    <property type="molecule type" value="Transcribed_RNA"/>
</dbReference>
<accession>A0A7S1DTI3</accession>
<keyword evidence="1" id="KW-1133">Transmembrane helix</keyword>
<protein>
    <submittedName>
        <fullName evidence="2">Uncharacterized protein</fullName>
    </submittedName>
</protein>
<name>A0A7S1DTI3_HEMAN</name>
<dbReference type="AlphaFoldDB" id="A0A7S1DTI3"/>
<keyword evidence="1" id="KW-0472">Membrane</keyword>
<proteinExistence type="predicted"/>
<organism evidence="2">
    <name type="scientific">Hemiselmis andersenii</name>
    <name type="common">Cryptophyte alga</name>
    <dbReference type="NCBI Taxonomy" id="464988"/>
    <lineage>
        <taxon>Eukaryota</taxon>
        <taxon>Cryptophyceae</taxon>
        <taxon>Cryptomonadales</taxon>
        <taxon>Hemiselmidaceae</taxon>
        <taxon>Hemiselmis</taxon>
    </lineage>
</organism>